<evidence type="ECO:0000313" key="2">
    <source>
        <dbReference type="EMBL" id="KAL1512949.1"/>
    </source>
</evidence>
<dbReference type="Proteomes" id="UP001566132">
    <property type="component" value="Unassembled WGS sequence"/>
</dbReference>
<comment type="caution">
    <text evidence="2">The sequence shown here is derived from an EMBL/GenBank/DDBJ whole genome shotgun (WGS) entry which is preliminary data.</text>
</comment>
<proteinExistence type="predicted"/>
<keyword evidence="3" id="KW-1185">Reference proteome</keyword>
<name>A0ABD1F5R9_HYPHA</name>
<accession>A0ABD1F5R9</accession>
<feature type="region of interest" description="Disordered" evidence="1">
    <location>
        <begin position="1"/>
        <end position="41"/>
    </location>
</feature>
<protein>
    <submittedName>
        <fullName evidence="2">Uncharacterized protein</fullName>
    </submittedName>
</protein>
<reference evidence="2 3" key="1">
    <citation type="submission" date="2024-05" db="EMBL/GenBank/DDBJ databases">
        <title>Genetic variation in Jamaican populations of the coffee berry borer (Hypothenemus hampei).</title>
        <authorList>
            <person name="Errbii M."/>
            <person name="Myrie A."/>
        </authorList>
    </citation>
    <scope>NUCLEOTIDE SEQUENCE [LARGE SCALE GENOMIC DNA]</scope>
    <source>
        <strain evidence="2">JA-Hopewell-2020-01-JO</strain>
        <tissue evidence="2">Whole body</tissue>
    </source>
</reference>
<organism evidence="2 3">
    <name type="scientific">Hypothenemus hampei</name>
    <name type="common">Coffee berry borer</name>
    <dbReference type="NCBI Taxonomy" id="57062"/>
    <lineage>
        <taxon>Eukaryota</taxon>
        <taxon>Metazoa</taxon>
        <taxon>Ecdysozoa</taxon>
        <taxon>Arthropoda</taxon>
        <taxon>Hexapoda</taxon>
        <taxon>Insecta</taxon>
        <taxon>Pterygota</taxon>
        <taxon>Neoptera</taxon>
        <taxon>Endopterygota</taxon>
        <taxon>Coleoptera</taxon>
        <taxon>Polyphaga</taxon>
        <taxon>Cucujiformia</taxon>
        <taxon>Curculionidae</taxon>
        <taxon>Scolytinae</taxon>
        <taxon>Hypothenemus</taxon>
    </lineage>
</organism>
<sequence>MEQQASHRAKPKQKPKQKEETKSKRKFKRRSTFEVCNEDPETVESKKTYKKEWEKRWGHHNTNFVDVLRYPANFEQELQTESQNIITDVEKISESINQYGNPWVIEDCEYTEEQKIDMASIKSNFVASLDQVEESLQSMEIFIKQQAILLDQSLRKSKLTELLVMSKLKRKL</sequence>
<dbReference type="AlphaFoldDB" id="A0ABD1F5R9"/>
<evidence type="ECO:0000256" key="1">
    <source>
        <dbReference type="SAM" id="MobiDB-lite"/>
    </source>
</evidence>
<evidence type="ECO:0000313" key="3">
    <source>
        <dbReference type="Proteomes" id="UP001566132"/>
    </source>
</evidence>
<gene>
    <name evidence="2" type="ORF">ABEB36_002448</name>
</gene>
<dbReference type="EMBL" id="JBDJPC010000002">
    <property type="protein sequence ID" value="KAL1512949.1"/>
    <property type="molecule type" value="Genomic_DNA"/>
</dbReference>